<name>A0ABU6T0A9_9FABA</name>
<gene>
    <name evidence="2" type="ORF">PIB30_103243</name>
</gene>
<feature type="non-terminal residue" evidence="2">
    <location>
        <position position="1"/>
    </location>
</feature>
<protein>
    <submittedName>
        <fullName evidence="2">Uncharacterized protein</fullName>
    </submittedName>
</protein>
<evidence type="ECO:0000313" key="3">
    <source>
        <dbReference type="Proteomes" id="UP001341840"/>
    </source>
</evidence>
<proteinExistence type="predicted"/>
<feature type="region of interest" description="Disordered" evidence="1">
    <location>
        <begin position="28"/>
        <end position="73"/>
    </location>
</feature>
<accession>A0ABU6T0A9</accession>
<evidence type="ECO:0000313" key="2">
    <source>
        <dbReference type="EMBL" id="MED6141423.1"/>
    </source>
</evidence>
<dbReference type="EMBL" id="JASCZI010063733">
    <property type="protein sequence ID" value="MED6141423.1"/>
    <property type="molecule type" value="Genomic_DNA"/>
</dbReference>
<evidence type="ECO:0000256" key="1">
    <source>
        <dbReference type="SAM" id="MobiDB-lite"/>
    </source>
</evidence>
<reference evidence="2 3" key="1">
    <citation type="journal article" date="2023" name="Plants (Basel)">
        <title>Bridging the Gap: Combining Genomics and Transcriptomics Approaches to Understand Stylosanthes scabra, an Orphan Legume from the Brazilian Caatinga.</title>
        <authorList>
            <person name="Ferreira-Neto J.R.C."/>
            <person name="da Silva M.D."/>
            <person name="Binneck E."/>
            <person name="de Melo N.F."/>
            <person name="da Silva R.H."/>
            <person name="de Melo A.L.T.M."/>
            <person name="Pandolfi V."/>
            <person name="Bustamante F.O."/>
            <person name="Brasileiro-Vidal A.C."/>
            <person name="Benko-Iseppon A.M."/>
        </authorList>
    </citation>
    <scope>NUCLEOTIDE SEQUENCE [LARGE SCALE GENOMIC DNA]</scope>
    <source>
        <tissue evidence="2">Leaves</tissue>
    </source>
</reference>
<comment type="caution">
    <text evidence="2">The sequence shown here is derived from an EMBL/GenBank/DDBJ whole genome shotgun (WGS) entry which is preliminary data.</text>
</comment>
<keyword evidence="3" id="KW-1185">Reference proteome</keyword>
<organism evidence="2 3">
    <name type="scientific">Stylosanthes scabra</name>
    <dbReference type="NCBI Taxonomy" id="79078"/>
    <lineage>
        <taxon>Eukaryota</taxon>
        <taxon>Viridiplantae</taxon>
        <taxon>Streptophyta</taxon>
        <taxon>Embryophyta</taxon>
        <taxon>Tracheophyta</taxon>
        <taxon>Spermatophyta</taxon>
        <taxon>Magnoliopsida</taxon>
        <taxon>eudicotyledons</taxon>
        <taxon>Gunneridae</taxon>
        <taxon>Pentapetalae</taxon>
        <taxon>rosids</taxon>
        <taxon>fabids</taxon>
        <taxon>Fabales</taxon>
        <taxon>Fabaceae</taxon>
        <taxon>Papilionoideae</taxon>
        <taxon>50 kb inversion clade</taxon>
        <taxon>dalbergioids sensu lato</taxon>
        <taxon>Dalbergieae</taxon>
        <taxon>Pterocarpus clade</taxon>
        <taxon>Stylosanthes</taxon>
    </lineage>
</organism>
<sequence length="108" mass="12123">RKLSNFTTHLRSQPIIIAFFLPSPLTITARSPPTSTHRSPSLTTTHHQHSSSSSPSLIIRSSPSPSQTETLASIATSRTCFGRLEMIQKSNFRREYSSNQRESKRVKI</sequence>
<feature type="compositionally biased region" description="Low complexity" evidence="1">
    <location>
        <begin position="30"/>
        <end position="67"/>
    </location>
</feature>
<dbReference type="Proteomes" id="UP001341840">
    <property type="component" value="Unassembled WGS sequence"/>
</dbReference>